<gene>
    <name evidence="2" type="ORF">Asulf_00362</name>
</gene>
<evidence type="ECO:0000259" key="1">
    <source>
        <dbReference type="Pfam" id="PF01968"/>
    </source>
</evidence>
<name>N0BIU0_9EURY</name>
<dbReference type="InterPro" id="IPR002756">
    <property type="entry name" value="MfnF"/>
</dbReference>
<dbReference type="Gene3D" id="3.30.420.190">
    <property type="entry name" value="conserved archaeal protein q6m145"/>
    <property type="match status" value="1"/>
</dbReference>
<dbReference type="GO" id="GO:0016787">
    <property type="term" value="F:hydrolase activity"/>
    <property type="evidence" value="ECO:0007669"/>
    <property type="project" value="InterPro"/>
</dbReference>
<dbReference type="eggNOG" id="arCOG04369">
    <property type="taxonomic scope" value="Archaea"/>
</dbReference>
<dbReference type="KEGG" id="ast:Asulf_00362"/>
<reference evidence="2 3" key="1">
    <citation type="journal article" date="2013" name="Genome Announc.">
        <title>Complete Genome Sequence of the Thermophilic and Facultatively Chemolithoautotrophic Sulfate Reducer Archaeoglobus sulfaticallidus Strain PM70-1T.</title>
        <authorList>
            <person name="Stokke R."/>
            <person name="Hocking W.P."/>
            <person name="Steinsbu B.O."/>
            <person name="Steen I.H."/>
        </authorList>
    </citation>
    <scope>NUCLEOTIDE SEQUENCE [LARGE SCALE GENOMIC DNA]</scope>
    <source>
        <strain evidence="2">PM70-1</strain>
    </source>
</reference>
<accession>N0BIU0</accession>
<dbReference type="NCBIfam" id="TIGR03123">
    <property type="entry name" value="one_C_unchar_1"/>
    <property type="match status" value="1"/>
</dbReference>
<dbReference type="Proteomes" id="UP000013307">
    <property type="component" value="Chromosome"/>
</dbReference>
<dbReference type="OrthoDB" id="148086at2157"/>
<dbReference type="AlphaFoldDB" id="N0BIU0"/>
<dbReference type="Pfam" id="PF01968">
    <property type="entry name" value="Hydantoinase_A"/>
    <property type="match status" value="1"/>
</dbReference>
<keyword evidence="3" id="KW-1185">Reference proteome</keyword>
<dbReference type="InterPro" id="IPR043129">
    <property type="entry name" value="ATPase_NBD"/>
</dbReference>
<dbReference type="Gene3D" id="3.30.420.40">
    <property type="match status" value="1"/>
</dbReference>
<dbReference type="STRING" id="387631.Asulf_00362"/>
<dbReference type="GeneID" id="15392008"/>
<dbReference type="SUPFAM" id="SSF53067">
    <property type="entry name" value="Actin-like ATPase domain"/>
    <property type="match status" value="1"/>
</dbReference>
<sequence>MDKFLGIDIGGANLKYSDPEGNGEVIYFPMWKKHAELKKKLIEIKGFTSPDAAGVVITAELSDAFRSKAEGIEIISGICRDVFDEVYFLDVNGNLKKEIDDPELFSASNWVASTLFLKKTYDNFLFVDIGSTTTDLIPAKEEILANRTDFLRMKEFELIYFGVLRTPVSFIMPFYSGFRVSSEFFSITADIFLVCGDIKEKDYTVETPDGRGKSLHECMQRISRVFCADLDEVGKDFIRNFAASCREKMISEVKEAIERHVSRYSLDRIIACGIGEFLIREAFERLDYDLEYISLKEKYGESSDFFPAFAMANLVKEMRE</sequence>
<organism evidence="2 3">
    <name type="scientific">Archaeoglobus sulfaticallidus PM70-1</name>
    <dbReference type="NCBI Taxonomy" id="387631"/>
    <lineage>
        <taxon>Archaea</taxon>
        <taxon>Methanobacteriati</taxon>
        <taxon>Methanobacteriota</taxon>
        <taxon>Archaeoglobi</taxon>
        <taxon>Archaeoglobales</taxon>
        <taxon>Archaeoglobaceae</taxon>
        <taxon>Archaeoglobus</taxon>
    </lineage>
</organism>
<evidence type="ECO:0000313" key="3">
    <source>
        <dbReference type="Proteomes" id="UP000013307"/>
    </source>
</evidence>
<dbReference type="InterPro" id="IPR002821">
    <property type="entry name" value="Hydantoinase_A"/>
</dbReference>
<proteinExistence type="predicted"/>
<protein>
    <submittedName>
        <fullName evidence="2">Putative H4MPT-linked C1 transfer pathway protein</fullName>
    </submittedName>
</protein>
<dbReference type="RefSeq" id="WP_015589990.1">
    <property type="nucleotide sequence ID" value="NC_021169.1"/>
</dbReference>
<evidence type="ECO:0000313" key="2">
    <source>
        <dbReference type="EMBL" id="AGK60391.1"/>
    </source>
</evidence>
<dbReference type="HOGENOM" id="CLU_060932_0_0_2"/>
<feature type="domain" description="Hydantoinase A/oxoprolinase" evidence="1">
    <location>
        <begin position="53"/>
        <end position="316"/>
    </location>
</feature>
<dbReference type="EMBL" id="CP005290">
    <property type="protein sequence ID" value="AGK60391.1"/>
    <property type="molecule type" value="Genomic_DNA"/>
</dbReference>